<dbReference type="Gene3D" id="3.20.20.80">
    <property type="entry name" value="Glycosidases"/>
    <property type="match status" value="1"/>
</dbReference>
<dbReference type="Pfam" id="PF11790">
    <property type="entry name" value="Glyco_hydro_cc"/>
    <property type="match status" value="1"/>
</dbReference>
<feature type="chain" id="PRO_5015165938" description="Asl1-like glycosyl hydrolase catalytic domain-containing protein" evidence="2">
    <location>
        <begin position="21"/>
        <end position="511"/>
    </location>
</feature>
<comment type="caution">
    <text evidence="4">The sequence shown here is derived from an EMBL/GenBank/DDBJ whole genome shotgun (WGS) entry which is preliminary data.</text>
</comment>
<dbReference type="GO" id="GO:0009277">
    <property type="term" value="C:fungal-type cell wall"/>
    <property type="evidence" value="ECO:0007669"/>
    <property type="project" value="TreeGrafter"/>
</dbReference>
<feature type="region of interest" description="Disordered" evidence="1">
    <location>
        <begin position="119"/>
        <end position="259"/>
    </location>
</feature>
<feature type="domain" description="Asl1-like glycosyl hydrolase catalytic" evidence="3">
    <location>
        <begin position="269"/>
        <end position="500"/>
    </location>
</feature>
<feature type="region of interest" description="Disordered" evidence="1">
    <location>
        <begin position="77"/>
        <end position="104"/>
    </location>
</feature>
<dbReference type="EMBL" id="NHZQ01000236">
    <property type="protein sequence ID" value="PSK46385.1"/>
    <property type="molecule type" value="Genomic_DNA"/>
</dbReference>
<evidence type="ECO:0000313" key="5">
    <source>
        <dbReference type="Proteomes" id="UP000243723"/>
    </source>
</evidence>
<organism evidence="4 5">
    <name type="scientific">Elsinoe australis</name>
    <dbReference type="NCBI Taxonomy" id="40998"/>
    <lineage>
        <taxon>Eukaryota</taxon>
        <taxon>Fungi</taxon>
        <taxon>Dikarya</taxon>
        <taxon>Ascomycota</taxon>
        <taxon>Pezizomycotina</taxon>
        <taxon>Dothideomycetes</taxon>
        <taxon>Dothideomycetidae</taxon>
        <taxon>Myriangiales</taxon>
        <taxon>Elsinoaceae</taxon>
        <taxon>Elsinoe</taxon>
    </lineage>
</organism>
<evidence type="ECO:0000313" key="4">
    <source>
        <dbReference type="EMBL" id="PSK46385.1"/>
    </source>
</evidence>
<dbReference type="InterPro" id="IPR053183">
    <property type="entry name" value="ASL1"/>
</dbReference>
<dbReference type="SUPFAM" id="SSF51445">
    <property type="entry name" value="(Trans)glycosidases"/>
    <property type="match status" value="1"/>
</dbReference>
<feature type="compositionally biased region" description="Low complexity" evidence="1">
    <location>
        <begin position="146"/>
        <end position="212"/>
    </location>
</feature>
<dbReference type="InterPro" id="IPR024655">
    <property type="entry name" value="Asl1_glyco_hydro_catalytic"/>
</dbReference>
<dbReference type="PANTHER" id="PTHR34154:SF3">
    <property type="entry name" value="ALKALI-SENSITIVE LINKAGE PROTEIN 1"/>
    <property type="match status" value="1"/>
</dbReference>
<dbReference type="Proteomes" id="UP000243723">
    <property type="component" value="Unassembled WGS sequence"/>
</dbReference>
<name>A0A2P7ZDT4_9PEZI</name>
<feature type="compositionally biased region" description="Low complexity" evidence="1">
    <location>
        <begin position="119"/>
        <end position="131"/>
    </location>
</feature>
<feature type="compositionally biased region" description="Low complexity" evidence="1">
    <location>
        <begin position="223"/>
        <end position="251"/>
    </location>
</feature>
<feature type="signal peptide" evidence="2">
    <location>
        <begin position="1"/>
        <end position="20"/>
    </location>
</feature>
<proteinExistence type="predicted"/>
<protein>
    <recommendedName>
        <fullName evidence="3">Asl1-like glycosyl hydrolase catalytic domain-containing protein</fullName>
    </recommendedName>
</protein>
<reference evidence="4 5" key="1">
    <citation type="submission" date="2017-05" db="EMBL/GenBank/DDBJ databases">
        <title>Draft genome sequence of Elsinoe australis.</title>
        <authorList>
            <person name="Cheng Q."/>
        </authorList>
    </citation>
    <scope>NUCLEOTIDE SEQUENCE [LARGE SCALE GENOMIC DNA]</scope>
    <source>
        <strain evidence="4 5">NL1</strain>
    </source>
</reference>
<evidence type="ECO:0000259" key="3">
    <source>
        <dbReference type="Pfam" id="PF11790"/>
    </source>
</evidence>
<dbReference type="AlphaFoldDB" id="A0A2P7ZDT4"/>
<keyword evidence="2" id="KW-0732">Signal</keyword>
<dbReference type="GO" id="GO:0071966">
    <property type="term" value="P:fungal-type cell wall polysaccharide metabolic process"/>
    <property type="evidence" value="ECO:0007669"/>
    <property type="project" value="TreeGrafter"/>
</dbReference>
<dbReference type="PANTHER" id="PTHR34154">
    <property type="entry name" value="ALKALI-SENSITIVE LINKAGE PROTEIN 1"/>
    <property type="match status" value="1"/>
</dbReference>
<accession>A0A2P7ZDT4</accession>
<evidence type="ECO:0000256" key="2">
    <source>
        <dbReference type="SAM" id="SignalP"/>
    </source>
</evidence>
<dbReference type="OrthoDB" id="43654at2759"/>
<keyword evidence="5" id="KW-1185">Reference proteome</keyword>
<feature type="compositionally biased region" description="Low complexity" evidence="1">
    <location>
        <begin position="94"/>
        <end position="104"/>
    </location>
</feature>
<dbReference type="STRING" id="40998.A0A2P7ZDT4"/>
<gene>
    <name evidence="4" type="ORF">B9Z65_5353</name>
</gene>
<sequence>MAPVTQLGLVFLTTASVALAERHAHARGHRHVNRRQNRPYLTAPYGFDNGTATAGPTGTGLDQTRTRTETLTSTLTQTLTAPGQAYPSGGSGSGEVPVGEQSEGTCGGTVYVTATNTVTVTATPGAPETTADSGSGDDSEETPVTSAASSSSAPAYSGPAYSAPETTSSVEAPTTSAPAASSPAGYYASQPETPSSSSEAAPVPTTAASSSEVPTYSASSYEAPAPTTSAQPTTSEAPSSSSSSAAATPTGYSGGSGSTGLKTKRGCLYEAGKNDCSALTSSGQLSWITNWGDSPDGSSDGLTFIPQLWGKTAANGWDYTTNWKDNCQKALDNGSPAILGFNEPNIAGQANLSPSDAASVWNEHISGPFGSSGKILVSPGVTSEQSGPEGNKVFPGLDWLSSFKSSGASWGATAVHMYANCAADANDQVTYLKAMVDEAGKRFSLPVWVTEFGCDPSSGGSADQQAAFIKAAVEYLEGESNVKQYAAFKADTLAGNAAGSTYATMDSTTPS</sequence>
<dbReference type="InterPro" id="IPR017853">
    <property type="entry name" value="GH"/>
</dbReference>
<evidence type="ECO:0000256" key="1">
    <source>
        <dbReference type="SAM" id="MobiDB-lite"/>
    </source>
</evidence>